<dbReference type="AlphaFoldDB" id="A0A2P6ME14"/>
<dbReference type="EC" id="4.2.1.17" evidence="4"/>
<dbReference type="OrthoDB" id="9775794at2"/>
<protein>
    <submittedName>
        <fullName evidence="4">Enoyl-CoA hydratase</fullName>
        <ecNumber evidence="4">4.2.1.17</ecNumber>
    </submittedName>
</protein>
<dbReference type="InterPro" id="IPR001753">
    <property type="entry name" value="Enoyl-CoA_hydra/iso"/>
</dbReference>
<name>A0A2P6ME14_ALKUR</name>
<evidence type="ECO:0000256" key="2">
    <source>
        <dbReference type="ARBA" id="ARBA00023239"/>
    </source>
</evidence>
<dbReference type="PANTHER" id="PTHR11941:SF54">
    <property type="entry name" value="ENOYL-COA HYDRATASE, MITOCHONDRIAL"/>
    <property type="match status" value="1"/>
</dbReference>
<dbReference type="Gene3D" id="3.90.226.10">
    <property type="entry name" value="2-enoyl-CoA Hydratase, Chain A, domain 1"/>
    <property type="match status" value="1"/>
</dbReference>
<dbReference type="Proteomes" id="UP000243650">
    <property type="component" value="Unassembled WGS sequence"/>
</dbReference>
<comment type="caution">
    <text evidence="4">The sequence shown here is derived from an EMBL/GenBank/DDBJ whole genome shotgun (WGS) entry which is preliminary data.</text>
</comment>
<keyword evidence="5" id="KW-1185">Reference proteome</keyword>
<dbReference type="InterPro" id="IPR018376">
    <property type="entry name" value="Enoyl-CoA_hyd/isom_CS"/>
</dbReference>
<dbReference type="PROSITE" id="PS00166">
    <property type="entry name" value="ENOYL_COA_HYDRATASE"/>
    <property type="match status" value="1"/>
</dbReference>
<dbReference type="InterPro" id="IPR029045">
    <property type="entry name" value="ClpP/crotonase-like_dom_sf"/>
</dbReference>
<reference evidence="4 5" key="1">
    <citation type="submission" date="2018-03" db="EMBL/GenBank/DDBJ databases">
        <title>Bacillus urumqiensis sp. nov., a moderately haloalkaliphilic bacterium isolated from a salt lake.</title>
        <authorList>
            <person name="Zhao B."/>
            <person name="Liao Z."/>
        </authorList>
    </citation>
    <scope>NUCLEOTIDE SEQUENCE [LARGE SCALE GENOMIC DNA]</scope>
    <source>
        <strain evidence="4 5">BZ-SZ-XJ18</strain>
    </source>
</reference>
<comment type="similarity">
    <text evidence="1 3">Belongs to the enoyl-CoA hydratase/isomerase family.</text>
</comment>
<sequence>MQAECIRARVEGAVGFIQLHRPHAANALNRQMVREIAEQAEAFDQEDGIRVIVFEGSTQAFAAGADIEEMKEASPVRFELDDPFADWDRLQRLHKPVIAKVSGFALGGGFELALHADVIIAADNAQFGFPEVTLGVLPGAGGTQLLPRLIGQARALSLIWSGERISARQAGDLGICAKTVPPELLDEETKRFADTLSRQAPVALRLIKEAVCRGTDLPLQEGMRLERKNFYLSMGTSDQKEGMRAFIEKRRPSFQGE</sequence>
<dbReference type="SUPFAM" id="SSF52096">
    <property type="entry name" value="ClpP/crotonase"/>
    <property type="match status" value="1"/>
</dbReference>
<evidence type="ECO:0000313" key="4">
    <source>
        <dbReference type="EMBL" id="PRO64515.1"/>
    </source>
</evidence>
<keyword evidence="2 4" id="KW-0456">Lyase</keyword>
<dbReference type="InterPro" id="IPR014748">
    <property type="entry name" value="Enoyl-CoA_hydra_C"/>
</dbReference>
<gene>
    <name evidence="4" type="ORF">C6I21_14415</name>
</gene>
<proteinExistence type="inferred from homology"/>
<evidence type="ECO:0000256" key="3">
    <source>
        <dbReference type="RuleBase" id="RU003707"/>
    </source>
</evidence>
<dbReference type="GO" id="GO:0006635">
    <property type="term" value="P:fatty acid beta-oxidation"/>
    <property type="evidence" value="ECO:0007669"/>
    <property type="project" value="TreeGrafter"/>
</dbReference>
<dbReference type="FunFam" id="3.90.226.10:FF:000009">
    <property type="entry name" value="Carnitinyl-CoA dehydratase"/>
    <property type="match status" value="1"/>
</dbReference>
<dbReference type="FunFam" id="1.10.12.10:FF:000001">
    <property type="entry name" value="Probable enoyl-CoA hydratase, mitochondrial"/>
    <property type="match status" value="1"/>
</dbReference>
<evidence type="ECO:0000313" key="5">
    <source>
        <dbReference type="Proteomes" id="UP000243650"/>
    </source>
</evidence>
<dbReference type="EMBL" id="PVNS01000015">
    <property type="protein sequence ID" value="PRO64515.1"/>
    <property type="molecule type" value="Genomic_DNA"/>
</dbReference>
<dbReference type="GO" id="GO:0004300">
    <property type="term" value="F:enoyl-CoA hydratase activity"/>
    <property type="evidence" value="ECO:0007669"/>
    <property type="project" value="UniProtKB-EC"/>
</dbReference>
<dbReference type="CDD" id="cd06558">
    <property type="entry name" value="crotonase-like"/>
    <property type="match status" value="1"/>
</dbReference>
<organism evidence="4 5">
    <name type="scientific">Alkalicoccus urumqiensis</name>
    <name type="common">Bacillus urumqiensis</name>
    <dbReference type="NCBI Taxonomy" id="1548213"/>
    <lineage>
        <taxon>Bacteria</taxon>
        <taxon>Bacillati</taxon>
        <taxon>Bacillota</taxon>
        <taxon>Bacilli</taxon>
        <taxon>Bacillales</taxon>
        <taxon>Bacillaceae</taxon>
        <taxon>Alkalicoccus</taxon>
    </lineage>
</organism>
<dbReference type="PANTHER" id="PTHR11941">
    <property type="entry name" value="ENOYL-COA HYDRATASE-RELATED"/>
    <property type="match status" value="1"/>
</dbReference>
<dbReference type="Gene3D" id="1.10.12.10">
    <property type="entry name" value="Lyase 2-enoyl-coa Hydratase, Chain A, domain 2"/>
    <property type="match status" value="1"/>
</dbReference>
<dbReference type="Pfam" id="PF00378">
    <property type="entry name" value="ECH_1"/>
    <property type="match status" value="1"/>
</dbReference>
<evidence type="ECO:0000256" key="1">
    <source>
        <dbReference type="ARBA" id="ARBA00005254"/>
    </source>
</evidence>
<dbReference type="RefSeq" id="WP_105960179.1">
    <property type="nucleotide sequence ID" value="NZ_PVNS01000015.1"/>
</dbReference>
<accession>A0A2P6ME14</accession>